<evidence type="ECO:0000313" key="2">
    <source>
        <dbReference type="EMBL" id="SSX19884.1"/>
    </source>
</evidence>
<sequence length="205" mass="21580">MKYLSALLCLSIVATVAAGFGHYVPKGYYTIDEEGNQSPVVFIESIPELFHRSRRQVQGFPNFPAFPFPSGFPQNFGFVPVGNVNNPNNPNLNNRFGETNGAAAGVGNVGNNNAGPFGPGFGFAGFQPLQFPIGVPGSNFQGTSISSVVSSNPSGGVGQRFGEENTSGQTVVTTVNKDGKVTETITHIRPDGSTHTTQNKGNQKG</sequence>
<feature type="signal peptide" evidence="1">
    <location>
        <begin position="1"/>
        <end position="19"/>
    </location>
</feature>
<dbReference type="EMBL" id="UFQT01000099">
    <property type="protein sequence ID" value="SSX19884.1"/>
    <property type="molecule type" value="Genomic_DNA"/>
</dbReference>
<gene>
    <name evidence="2" type="primary">CSON015593</name>
</gene>
<organism evidence="2">
    <name type="scientific">Culicoides sonorensis</name>
    <name type="common">Biting midge</name>
    <dbReference type="NCBI Taxonomy" id="179676"/>
    <lineage>
        <taxon>Eukaryota</taxon>
        <taxon>Metazoa</taxon>
        <taxon>Ecdysozoa</taxon>
        <taxon>Arthropoda</taxon>
        <taxon>Hexapoda</taxon>
        <taxon>Insecta</taxon>
        <taxon>Pterygota</taxon>
        <taxon>Neoptera</taxon>
        <taxon>Endopterygota</taxon>
        <taxon>Diptera</taxon>
        <taxon>Nematocera</taxon>
        <taxon>Chironomoidea</taxon>
        <taxon>Ceratopogonidae</taxon>
        <taxon>Ceratopogoninae</taxon>
        <taxon>Culicoides</taxon>
        <taxon>Monoculicoides</taxon>
    </lineage>
</organism>
<keyword evidence="1" id="KW-0732">Signal</keyword>
<name>A0A336LP15_CULSO</name>
<protein>
    <submittedName>
        <fullName evidence="2">CSON015593 protein</fullName>
    </submittedName>
</protein>
<dbReference type="VEuPathDB" id="VectorBase:CSON015593"/>
<accession>A0A336LP15</accession>
<evidence type="ECO:0000256" key="1">
    <source>
        <dbReference type="SAM" id="SignalP"/>
    </source>
</evidence>
<proteinExistence type="predicted"/>
<dbReference type="AlphaFoldDB" id="A0A336LP15"/>
<reference evidence="2" key="1">
    <citation type="submission" date="2018-07" db="EMBL/GenBank/DDBJ databases">
        <authorList>
            <person name="Quirk P.G."/>
            <person name="Krulwich T.A."/>
        </authorList>
    </citation>
    <scope>NUCLEOTIDE SEQUENCE</scope>
</reference>
<feature type="chain" id="PRO_5016445569" evidence="1">
    <location>
        <begin position="20"/>
        <end position="205"/>
    </location>
</feature>